<feature type="region of interest" description="Disordered" evidence="1">
    <location>
        <begin position="1"/>
        <end position="64"/>
    </location>
</feature>
<gene>
    <name evidence="3" type="ORF">PY650_10640</name>
</gene>
<keyword evidence="4" id="KW-1185">Reference proteome</keyword>
<accession>A0ABT7KC22</accession>
<evidence type="ECO:0000313" key="3">
    <source>
        <dbReference type="EMBL" id="MDL2406117.1"/>
    </source>
</evidence>
<dbReference type="Proteomes" id="UP001172630">
    <property type="component" value="Unassembled WGS sequence"/>
</dbReference>
<keyword evidence="2" id="KW-0472">Membrane</keyword>
<comment type="caution">
    <text evidence="3">The sequence shown here is derived from an EMBL/GenBank/DDBJ whole genome shotgun (WGS) entry which is preliminary data.</text>
</comment>
<keyword evidence="2" id="KW-0812">Transmembrane</keyword>
<dbReference type="RefSeq" id="WP_285879155.1">
    <property type="nucleotide sequence ID" value="NZ_JARFYN010000010.1"/>
</dbReference>
<organism evidence="3 4">
    <name type="scientific">Rhizobium calliandrae</name>
    <dbReference type="NCBI Taxonomy" id="1312182"/>
    <lineage>
        <taxon>Bacteria</taxon>
        <taxon>Pseudomonadati</taxon>
        <taxon>Pseudomonadota</taxon>
        <taxon>Alphaproteobacteria</taxon>
        <taxon>Hyphomicrobiales</taxon>
        <taxon>Rhizobiaceae</taxon>
        <taxon>Rhizobium/Agrobacterium group</taxon>
        <taxon>Rhizobium</taxon>
    </lineage>
</organism>
<keyword evidence="2" id="KW-1133">Transmembrane helix</keyword>
<dbReference type="EMBL" id="JARFYN010000010">
    <property type="protein sequence ID" value="MDL2406117.1"/>
    <property type="molecule type" value="Genomic_DNA"/>
</dbReference>
<evidence type="ECO:0000313" key="4">
    <source>
        <dbReference type="Proteomes" id="UP001172630"/>
    </source>
</evidence>
<evidence type="ECO:0000256" key="1">
    <source>
        <dbReference type="SAM" id="MobiDB-lite"/>
    </source>
</evidence>
<proteinExistence type="predicted"/>
<sequence length="118" mass="12692">MVKMRQMEPRKARAGKADIRTRQALDQAAGGSADIDGSGADTREAKYAYYEPGTDDSRSADTKDCESQRMKALDAAAGRIAEAVRASRPREHHTMRNATVLAIGGIAGFLLRGVLTGR</sequence>
<protein>
    <recommendedName>
        <fullName evidence="5">DUF883 domain-containing protein</fullName>
    </recommendedName>
</protein>
<feature type="compositionally biased region" description="Basic and acidic residues" evidence="1">
    <location>
        <begin position="55"/>
        <end position="64"/>
    </location>
</feature>
<evidence type="ECO:0000256" key="2">
    <source>
        <dbReference type="SAM" id="Phobius"/>
    </source>
</evidence>
<evidence type="ECO:0008006" key="5">
    <source>
        <dbReference type="Google" id="ProtNLM"/>
    </source>
</evidence>
<feature type="compositionally biased region" description="Basic and acidic residues" evidence="1">
    <location>
        <begin position="1"/>
        <end position="23"/>
    </location>
</feature>
<reference evidence="3" key="1">
    <citation type="submission" date="2023-06" db="EMBL/GenBank/DDBJ databases">
        <title>Phylogenetic Diversity of Rhizobium strains.</title>
        <authorList>
            <person name="Moura F.T."/>
            <person name="Helene L.C.F."/>
            <person name="Hungria M."/>
        </authorList>
    </citation>
    <scope>NUCLEOTIDE SEQUENCE</scope>
    <source>
        <strain evidence="3">CCGE524</strain>
    </source>
</reference>
<feature type="transmembrane region" description="Helical" evidence="2">
    <location>
        <begin position="98"/>
        <end position="115"/>
    </location>
</feature>
<name>A0ABT7KC22_9HYPH</name>
<feature type="compositionally biased region" description="Low complexity" evidence="1">
    <location>
        <begin position="26"/>
        <end position="40"/>
    </location>
</feature>